<evidence type="ECO:0000313" key="3">
    <source>
        <dbReference type="Proteomes" id="UP000697107"/>
    </source>
</evidence>
<proteinExistence type="predicted"/>
<organism evidence="2 3">
    <name type="scientific">Phytophthora cactorum</name>
    <dbReference type="NCBI Taxonomy" id="29920"/>
    <lineage>
        <taxon>Eukaryota</taxon>
        <taxon>Sar</taxon>
        <taxon>Stramenopiles</taxon>
        <taxon>Oomycota</taxon>
        <taxon>Peronosporomycetes</taxon>
        <taxon>Peronosporales</taxon>
        <taxon>Peronosporaceae</taxon>
        <taxon>Phytophthora</taxon>
    </lineage>
</organism>
<protein>
    <submittedName>
        <fullName evidence="2">Uncharacterized protein</fullName>
    </submittedName>
</protein>
<dbReference type="AlphaFoldDB" id="A0A8T1EXD9"/>
<reference evidence="2" key="1">
    <citation type="submission" date="2018-10" db="EMBL/GenBank/DDBJ databases">
        <title>Effector identification in a new, highly contiguous assembly of the strawberry crown rot pathogen Phytophthora cactorum.</title>
        <authorList>
            <person name="Armitage A.D."/>
            <person name="Nellist C.F."/>
            <person name="Bates H."/>
            <person name="Vickerstaff R.J."/>
            <person name="Harrison R.J."/>
        </authorList>
    </citation>
    <scope>NUCLEOTIDE SEQUENCE</scope>
    <source>
        <strain evidence="2">P415</strain>
    </source>
</reference>
<dbReference type="EMBL" id="RCML01001719">
    <property type="protein sequence ID" value="KAG2960773.1"/>
    <property type="molecule type" value="Genomic_DNA"/>
</dbReference>
<comment type="caution">
    <text evidence="2">The sequence shown here is derived from an EMBL/GenBank/DDBJ whole genome shotgun (WGS) entry which is preliminary data.</text>
</comment>
<gene>
    <name evidence="2" type="ORF">PC118_g22337</name>
</gene>
<sequence length="117" mass="12624">MNDETPDCPAASHRNHTKDAEGKLLVQIAFQFERESLRINWDYLPDRPTRVLPAPPSNAPWLSVRKRGLGARSDGGDHPAISTDETGAAVADGDTGVDTITSQVEHVLGPTMKVLPA</sequence>
<evidence type="ECO:0000256" key="1">
    <source>
        <dbReference type="SAM" id="MobiDB-lite"/>
    </source>
</evidence>
<feature type="region of interest" description="Disordered" evidence="1">
    <location>
        <begin position="68"/>
        <end position="94"/>
    </location>
</feature>
<feature type="region of interest" description="Disordered" evidence="1">
    <location>
        <begin position="1"/>
        <end position="20"/>
    </location>
</feature>
<dbReference type="Proteomes" id="UP000697107">
    <property type="component" value="Unassembled WGS sequence"/>
</dbReference>
<evidence type="ECO:0000313" key="2">
    <source>
        <dbReference type="EMBL" id="KAG2960773.1"/>
    </source>
</evidence>
<accession>A0A8T1EXD9</accession>
<name>A0A8T1EXD9_9STRA</name>